<keyword evidence="1" id="KW-0812">Transmembrane</keyword>
<proteinExistence type="predicted"/>
<evidence type="ECO:0000256" key="1">
    <source>
        <dbReference type="SAM" id="Phobius"/>
    </source>
</evidence>
<dbReference type="OrthoDB" id="964620at2"/>
<reference evidence="2 3" key="1">
    <citation type="submission" date="2018-08" db="EMBL/GenBank/DDBJ databases">
        <title>Fibrisoma montanum sp. nov., isolated from Danxia mountain soil.</title>
        <authorList>
            <person name="Huang Y."/>
        </authorList>
    </citation>
    <scope>NUCLEOTIDE SEQUENCE [LARGE SCALE GENOMIC DNA]</scope>
    <source>
        <strain evidence="2 3">HYT19</strain>
    </source>
</reference>
<keyword evidence="1" id="KW-1133">Transmembrane helix</keyword>
<dbReference type="Proteomes" id="UP000283523">
    <property type="component" value="Unassembled WGS sequence"/>
</dbReference>
<gene>
    <name evidence="2" type="ORF">DYU11_00540</name>
</gene>
<evidence type="ECO:0000313" key="2">
    <source>
        <dbReference type="EMBL" id="RIV26845.1"/>
    </source>
</evidence>
<protein>
    <submittedName>
        <fullName evidence="2">Uncharacterized protein</fullName>
    </submittedName>
</protein>
<accession>A0A418MHF8</accession>
<dbReference type="RefSeq" id="WP_119665702.1">
    <property type="nucleotide sequence ID" value="NZ_QXED01000001.1"/>
</dbReference>
<keyword evidence="1" id="KW-0472">Membrane</keyword>
<comment type="caution">
    <text evidence="2">The sequence shown here is derived from an EMBL/GenBank/DDBJ whole genome shotgun (WGS) entry which is preliminary data.</text>
</comment>
<name>A0A418MHF8_9BACT</name>
<sequence>MSQETKAERIARRHREREEKMKATPGYKVFNVMFTLAYPFIAVFTFLFSGILAFFSGISRAMAWLVSGGRAK</sequence>
<dbReference type="EMBL" id="QXED01000001">
    <property type="protein sequence ID" value="RIV26845.1"/>
    <property type="molecule type" value="Genomic_DNA"/>
</dbReference>
<organism evidence="2 3">
    <name type="scientific">Fibrisoma montanum</name>
    <dbReference type="NCBI Taxonomy" id="2305895"/>
    <lineage>
        <taxon>Bacteria</taxon>
        <taxon>Pseudomonadati</taxon>
        <taxon>Bacteroidota</taxon>
        <taxon>Cytophagia</taxon>
        <taxon>Cytophagales</taxon>
        <taxon>Spirosomataceae</taxon>
        <taxon>Fibrisoma</taxon>
    </lineage>
</organism>
<feature type="transmembrane region" description="Helical" evidence="1">
    <location>
        <begin position="36"/>
        <end position="55"/>
    </location>
</feature>
<keyword evidence="3" id="KW-1185">Reference proteome</keyword>
<dbReference type="AlphaFoldDB" id="A0A418MHF8"/>
<evidence type="ECO:0000313" key="3">
    <source>
        <dbReference type="Proteomes" id="UP000283523"/>
    </source>
</evidence>